<dbReference type="Proteomes" id="UP000886851">
    <property type="component" value="Unassembled WGS sequence"/>
</dbReference>
<evidence type="ECO:0000256" key="6">
    <source>
        <dbReference type="SAM" id="MobiDB-lite"/>
    </source>
</evidence>
<proteinExistence type="inferred from homology"/>
<dbReference type="AlphaFoldDB" id="A0A9D2CKB9"/>
<sequence length="593" mass="66529">MKKLSILTGGVFALAALSACDYLDLEPLDAIGTDQFYETANSIALEQYCNDLYPKLIVGYGSPASYDWGMFGEDESGDDHLPWDRNATSFGLRTVPSSASNTQWTWTNIRACNDFLNNYMRSPESDEVKHRYAGEILFFKTLDYYNKLKTYGDVPWLDNVLNPGDEELYKARDSRTVVAANMLRDIDQAIEWLPRKSDVTRVSKDAALALKARFCLFEGTWRKYHGLDTENDLYLNEAFAATTELMKSEYGYSLYTNGDPNTSYHELFVLDDQANNPEVILSKAYDPGIGLGNNLTRQLYLAEAGQIRGIGKNLIDSYLCAETGLPISLCGCPGHTTYTTLNAELANRDPRLLQTTPNTDPNGVNHYYNTTQVAPNVARLFDTGAATASSTGYPCVKYYDVTEYNPAHYMGTMDAPVFRFGEILLIRAEAAAELGTINQQILDETINALRKRVGFNHNLTVNVPFDDPVIAADYPNVQGSNAKLIREIRRERRIEMFGEGVRYDDIRRWACGNLLTQPRRGINITGAGFTAEQQQTLRDQVGVNEKGELLIYSVRYTGQNPEPQFEDPKDYLSPIPTDEIGVNPNLEQNPGWQ</sequence>
<dbReference type="GO" id="GO:0009279">
    <property type="term" value="C:cell outer membrane"/>
    <property type="evidence" value="ECO:0007669"/>
    <property type="project" value="UniProtKB-SubCell"/>
</dbReference>
<accession>A0A9D2CKB9</accession>
<dbReference type="InterPro" id="IPR011990">
    <property type="entry name" value="TPR-like_helical_dom_sf"/>
</dbReference>
<dbReference type="InterPro" id="IPR033985">
    <property type="entry name" value="SusD-like_N"/>
</dbReference>
<dbReference type="PROSITE" id="PS51257">
    <property type="entry name" value="PROKAR_LIPOPROTEIN"/>
    <property type="match status" value="1"/>
</dbReference>
<reference evidence="9" key="2">
    <citation type="submission" date="2021-04" db="EMBL/GenBank/DDBJ databases">
        <authorList>
            <person name="Gilroy R."/>
        </authorList>
    </citation>
    <scope>NUCLEOTIDE SEQUENCE</scope>
    <source>
        <strain evidence="9">Gambia2-208</strain>
    </source>
</reference>
<evidence type="ECO:0000313" key="9">
    <source>
        <dbReference type="EMBL" id="HIY87833.1"/>
    </source>
</evidence>
<keyword evidence="4" id="KW-0472">Membrane</keyword>
<evidence type="ECO:0000259" key="7">
    <source>
        <dbReference type="Pfam" id="PF07980"/>
    </source>
</evidence>
<dbReference type="Pfam" id="PF14322">
    <property type="entry name" value="SusD-like_3"/>
    <property type="match status" value="1"/>
</dbReference>
<dbReference type="EMBL" id="DXCV01000033">
    <property type="protein sequence ID" value="HIY87833.1"/>
    <property type="molecule type" value="Genomic_DNA"/>
</dbReference>
<feature type="domain" description="RagB/SusD" evidence="7">
    <location>
        <begin position="336"/>
        <end position="592"/>
    </location>
</feature>
<comment type="caution">
    <text evidence="9">The sequence shown here is derived from an EMBL/GenBank/DDBJ whole genome shotgun (WGS) entry which is preliminary data.</text>
</comment>
<name>A0A9D2CKB9_9BACE</name>
<evidence type="ECO:0000256" key="4">
    <source>
        <dbReference type="ARBA" id="ARBA00023136"/>
    </source>
</evidence>
<keyword evidence="3" id="KW-0732">Signal</keyword>
<keyword evidence="5" id="KW-0998">Cell outer membrane</keyword>
<evidence type="ECO:0000256" key="1">
    <source>
        <dbReference type="ARBA" id="ARBA00004442"/>
    </source>
</evidence>
<evidence type="ECO:0000313" key="10">
    <source>
        <dbReference type="Proteomes" id="UP000886851"/>
    </source>
</evidence>
<evidence type="ECO:0000256" key="5">
    <source>
        <dbReference type="ARBA" id="ARBA00023237"/>
    </source>
</evidence>
<dbReference type="Gene3D" id="1.25.40.390">
    <property type="match status" value="1"/>
</dbReference>
<gene>
    <name evidence="9" type="ORF">H9824_03885</name>
</gene>
<feature type="domain" description="SusD-like N-terminal" evidence="8">
    <location>
        <begin position="106"/>
        <end position="216"/>
    </location>
</feature>
<evidence type="ECO:0000256" key="2">
    <source>
        <dbReference type="ARBA" id="ARBA00006275"/>
    </source>
</evidence>
<organism evidence="9 10">
    <name type="scientific">Candidatus Bacteroides pullicola</name>
    <dbReference type="NCBI Taxonomy" id="2838475"/>
    <lineage>
        <taxon>Bacteria</taxon>
        <taxon>Pseudomonadati</taxon>
        <taxon>Bacteroidota</taxon>
        <taxon>Bacteroidia</taxon>
        <taxon>Bacteroidales</taxon>
        <taxon>Bacteroidaceae</taxon>
        <taxon>Bacteroides</taxon>
    </lineage>
</organism>
<dbReference type="SUPFAM" id="SSF48452">
    <property type="entry name" value="TPR-like"/>
    <property type="match status" value="1"/>
</dbReference>
<dbReference type="Pfam" id="PF07980">
    <property type="entry name" value="SusD_RagB"/>
    <property type="match status" value="1"/>
</dbReference>
<reference evidence="9" key="1">
    <citation type="journal article" date="2021" name="PeerJ">
        <title>Extensive microbial diversity within the chicken gut microbiome revealed by metagenomics and culture.</title>
        <authorList>
            <person name="Gilroy R."/>
            <person name="Ravi A."/>
            <person name="Getino M."/>
            <person name="Pursley I."/>
            <person name="Horton D.L."/>
            <person name="Alikhan N.F."/>
            <person name="Baker D."/>
            <person name="Gharbi K."/>
            <person name="Hall N."/>
            <person name="Watson M."/>
            <person name="Adriaenssens E.M."/>
            <person name="Foster-Nyarko E."/>
            <person name="Jarju S."/>
            <person name="Secka A."/>
            <person name="Antonio M."/>
            <person name="Oren A."/>
            <person name="Chaudhuri R.R."/>
            <person name="La Ragione R."/>
            <person name="Hildebrand F."/>
            <person name="Pallen M.J."/>
        </authorList>
    </citation>
    <scope>NUCLEOTIDE SEQUENCE</scope>
    <source>
        <strain evidence="9">Gambia2-208</strain>
    </source>
</reference>
<dbReference type="InterPro" id="IPR012944">
    <property type="entry name" value="SusD_RagB_dom"/>
</dbReference>
<evidence type="ECO:0000259" key="8">
    <source>
        <dbReference type="Pfam" id="PF14322"/>
    </source>
</evidence>
<comment type="similarity">
    <text evidence="2">Belongs to the SusD family.</text>
</comment>
<feature type="region of interest" description="Disordered" evidence="6">
    <location>
        <begin position="559"/>
        <end position="593"/>
    </location>
</feature>
<comment type="subcellular location">
    <subcellularLocation>
        <location evidence="1">Cell outer membrane</location>
    </subcellularLocation>
</comment>
<evidence type="ECO:0000256" key="3">
    <source>
        <dbReference type="ARBA" id="ARBA00022729"/>
    </source>
</evidence>
<protein>
    <submittedName>
        <fullName evidence="9">RagB/SusD family nutrient uptake outer membrane protein</fullName>
    </submittedName>
</protein>